<protein>
    <recommendedName>
        <fullName evidence="1">DUF4218 domain-containing protein</fullName>
    </recommendedName>
</protein>
<sequence length="374" mass="42862">MIEYPSGVIEYISWQGPGDYYSTKKLIKDLGLPVEKIGTSRPEGWTHARRSPRILSLGTCHLPPSVEVVFFEVNYQAHDVACHTSDGGGSMCHPSDAEAWKHFDQMYLDFAEEPCNVRLGLCTDGLRLTRLIDVYLKLLIEELLQLWHLGVRTYDHGTDNEFIMRAALMDCERPTRLWNGVWMEYHRVMDVWFVWMTQGIPSAARASVIARSWSWMNVDLTLCLKRHNPVKGAEEEECEWIKGLQFPDGYASNLARCIDMMELRMHGMKSHDYHVFMQKLIPIAFREMLPEHVWSALTEVSLLFQSICSTTLDVHKLHKLENIVAIILCNLEKIFPPAFFDSMEYLIVHLLYEARVGGQCNTGGCTNLKGSCLS</sequence>
<organism evidence="2">
    <name type="scientific">Sesamum latifolium</name>
    <dbReference type="NCBI Taxonomy" id="2727402"/>
    <lineage>
        <taxon>Eukaryota</taxon>
        <taxon>Viridiplantae</taxon>
        <taxon>Streptophyta</taxon>
        <taxon>Embryophyta</taxon>
        <taxon>Tracheophyta</taxon>
        <taxon>Spermatophyta</taxon>
        <taxon>Magnoliopsida</taxon>
        <taxon>eudicotyledons</taxon>
        <taxon>Gunneridae</taxon>
        <taxon>Pentapetalae</taxon>
        <taxon>asterids</taxon>
        <taxon>lamiids</taxon>
        <taxon>Lamiales</taxon>
        <taxon>Pedaliaceae</taxon>
        <taxon>Sesamum</taxon>
    </lineage>
</organism>
<reference evidence="2" key="1">
    <citation type="submission" date="2020-06" db="EMBL/GenBank/DDBJ databases">
        <authorList>
            <person name="Li T."/>
            <person name="Hu X."/>
            <person name="Zhang T."/>
            <person name="Song X."/>
            <person name="Zhang H."/>
            <person name="Dai N."/>
            <person name="Sheng W."/>
            <person name="Hou X."/>
            <person name="Wei L."/>
        </authorList>
    </citation>
    <scope>NUCLEOTIDE SEQUENCE</scope>
    <source>
        <strain evidence="2">KEN1</strain>
        <tissue evidence="2">Leaf</tissue>
    </source>
</reference>
<proteinExistence type="predicted"/>
<dbReference type="InterPro" id="IPR004242">
    <property type="entry name" value="Transposase_21"/>
</dbReference>
<dbReference type="Pfam" id="PF13960">
    <property type="entry name" value="DUF4218"/>
    <property type="match status" value="1"/>
</dbReference>
<dbReference type="Pfam" id="PF02992">
    <property type="entry name" value="Transposase_21"/>
    <property type="match status" value="2"/>
</dbReference>
<evidence type="ECO:0000313" key="2">
    <source>
        <dbReference type="EMBL" id="KAL0412281.1"/>
    </source>
</evidence>
<gene>
    <name evidence="2" type="ORF">Slati_3817800</name>
</gene>
<reference evidence="2" key="2">
    <citation type="journal article" date="2024" name="Plant">
        <title>Genomic evolution and insights into agronomic trait innovations of Sesamum species.</title>
        <authorList>
            <person name="Miao H."/>
            <person name="Wang L."/>
            <person name="Qu L."/>
            <person name="Liu H."/>
            <person name="Sun Y."/>
            <person name="Le M."/>
            <person name="Wang Q."/>
            <person name="Wei S."/>
            <person name="Zheng Y."/>
            <person name="Lin W."/>
            <person name="Duan Y."/>
            <person name="Cao H."/>
            <person name="Xiong S."/>
            <person name="Wang X."/>
            <person name="Wei L."/>
            <person name="Li C."/>
            <person name="Ma Q."/>
            <person name="Ju M."/>
            <person name="Zhao R."/>
            <person name="Li G."/>
            <person name="Mu C."/>
            <person name="Tian Q."/>
            <person name="Mei H."/>
            <person name="Zhang T."/>
            <person name="Gao T."/>
            <person name="Zhang H."/>
        </authorList>
    </citation>
    <scope>NUCLEOTIDE SEQUENCE</scope>
    <source>
        <strain evidence="2">KEN1</strain>
    </source>
</reference>
<comment type="caution">
    <text evidence="2">The sequence shown here is derived from an EMBL/GenBank/DDBJ whole genome shotgun (WGS) entry which is preliminary data.</text>
</comment>
<dbReference type="PANTHER" id="PTHR48258:SF4">
    <property type="entry name" value="DUF4216 DOMAIN-CONTAINING PROTEIN"/>
    <property type="match status" value="1"/>
</dbReference>
<evidence type="ECO:0000259" key="1">
    <source>
        <dbReference type="Pfam" id="PF13960"/>
    </source>
</evidence>
<dbReference type="EMBL" id="JACGWN010000013">
    <property type="protein sequence ID" value="KAL0412281.1"/>
    <property type="molecule type" value="Genomic_DNA"/>
</dbReference>
<dbReference type="PANTHER" id="PTHR48258">
    <property type="entry name" value="DUF4218 DOMAIN-CONTAINING PROTEIN-RELATED"/>
    <property type="match status" value="1"/>
</dbReference>
<dbReference type="InterPro" id="IPR025452">
    <property type="entry name" value="DUF4218"/>
</dbReference>
<feature type="domain" description="DUF4218" evidence="1">
    <location>
        <begin position="307"/>
        <end position="359"/>
    </location>
</feature>
<name>A0AAW2U4E5_9LAMI</name>
<accession>A0AAW2U4E5</accession>
<dbReference type="AlphaFoldDB" id="A0AAW2U4E5"/>